<evidence type="ECO:0000256" key="2">
    <source>
        <dbReference type="SAM" id="Phobius"/>
    </source>
</evidence>
<accession>A0A9Q8Z789</accession>
<keyword evidence="2" id="KW-1133">Transmembrane helix</keyword>
<feature type="transmembrane region" description="Helical" evidence="2">
    <location>
        <begin position="32"/>
        <end position="55"/>
    </location>
</feature>
<feature type="transmembrane region" description="Helical" evidence="2">
    <location>
        <begin position="214"/>
        <end position="235"/>
    </location>
</feature>
<feature type="transmembrane region" description="Helical" evidence="2">
    <location>
        <begin position="96"/>
        <end position="116"/>
    </location>
</feature>
<feature type="region of interest" description="Disordered" evidence="1">
    <location>
        <begin position="278"/>
        <end position="305"/>
    </location>
</feature>
<name>A0A9Q8Z789_CURCL</name>
<proteinExistence type="predicted"/>
<feature type="region of interest" description="Disordered" evidence="1">
    <location>
        <begin position="382"/>
        <end position="434"/>
    </location>
</feature>
<feature type="transmembrane region" description="Helical" evidence="2">
    <location>
        <begin position="136"/>
        <end position="156"/>
    </location>
</feature>
<gene>
    <name evidence="3" type="ORF">yc1106_03433</name>
</gene>
<organism evidence="3 4">
    <name type="scientific">Curvularia clavata</name>
    <dbReference type="NCBI Taxonomy" id="95742"/>
    <lineage>
        <taxon>Eukaryota</taxon>
        <taxon>Fungi</taxon>
        <taxon>Dikarya</taxon>
        <taxon>Ascomycota</taxon>
        <taxon>Pezizomycotina</taxon>
        <taxon>Dothideomycetes</taxon>
        <taxon>Pleosporomycetidae</taxon>
        <taxon>Pleosporales</taxon>
        <taxon>Pleosporineae</taxon>
        <taxon>Pleosporaceae</taxon>
        <taxon>Curvularia</taxon>
    </lineage>
</organism>
<sequence>MPTEFRENPDFKAWGPFISPHYRNEPITLSDIIIASVVWGLTLVNCAIASVLATRQTKESRNPLQSVYIWMIWLEMLVCFVMGLECYLHLHKLISPSFAFYFTILFWWCIQVQLLLQIIINRIRVIVPDRKRGRMIMIATATFVTAINISVFNIWIPARLQVNHTYIITNEYWDRIEKGLYLLVDAILNWYFLKTVKANLIKNGLTKYNSLVRFNQKIVVFSLLMDIMIIAAMSIPNSFVYIQFHPLAYMVKLNIEMTMANLIKRIAISTSRKTGMHSMAQEFRSSSEQSSTGRHGTGTHKTHRSSVHELASFVSCDADSKAHDRDRIVSFTPKANQIKETREVIIRSESNPYYQGDGAEVSISGGVHARNKSAGSVYVEERGMSRRKSMDSIAEGNESMKSADISTDVSKKPDDSDDEAALVNNKGWWPRGAN</sequence>
<dbReference type="Proteomes" id="UP001056012">
    <property type="component" value="Chromosome 2"/>
</dbReference>
<keyword evidence="2" id="KW-0472">Membrane</keyword>
<dbReference type="PANTHER" id="PTHR35179:SF1">
    <property type="entry name" value="INTEGRAL MEMBRANE PROTEIN"/>
    <property type="match status" value="1"/>
</dbReference>
<protein>
    <submittedName>
        <fullName evidence="3">Uncharacterized protein</fullName>
    </submittedName>
</protein>
<feature type="transmembrane region" description="Helical" evidence="2">
    <location>
        <begin position="67"/>
        <end position="90"/>
    </location>
</feature>
<evidence type="ECO:0000256" key="1">
    <source>
        <dbReference type="SAM" id="MobiDB-lite"/>
    </source>
</evidence>
<evidence type="ECO:0000313" key="4">
    <source>
        <dbReference type="Proteomes" id="UP001056012"/>
    </source>
</evidence>
<evidence type="ECO:0000313" key="3">
    <source>
        <dbReference type="EMBL" id="USP76159.1"/>
    </source>
</evidence>
<reference evidence="3" key="1">
    <citation type="submission" date="2021-12" db="EMBL/GenBank/DDBJ databases">
        <title>Curvularia clavata genome.</title>
        <authorList>
            <person name="Cao Y."/>
        </authorList>
    </citation>
    <scope>NUCLEOTIDE SEQUENCE</scope>
    <source>
        <strain evidence="3">Yc1106</strain>
    </source>
</reference>
<keyword evidence="4" id="KW-1185">Reference proteome</keyword>
<dbReference type="PANTHER" id="PTHR35179">
    <property type="entry name" value="PROTEIN CBG02620"/>
    <property type="match status" value="1"/>
</dbReference>
<dbReference type="VEuPathDB" id="FungiDB:yc1106_03433"/>
<dbReference type="OrthoDB" id="3205825at2759"/>
<dbReference type="EMBL" id="CP089275">
    <property type="protein sequence ID" value="USP76159.1"/>
    <property type="molecule type" value="Genomic_DNA"/>
</dbReference>
<keyword evidence="2" id="KW-0812">Transmembrane</keyword>
<dbReference type="AlphaFoldDB" id="A0A9Q8Z789"/>